<evidence type="ECO:0000256" key="2">
    <source>
        <dbReference type="ARBA" id="ARBA00023016"/>
    </source>
</evidence>
<keyword evidence="1" id="KW-0809">Transit peptide</keyword>
<comment type="similarity">
    <text evidence="3 4">Belongs to the small heat shock protein (HSP20) family.</text>
</comment>
<evidence type="ECO:0000256" key="3">
    <source>
        <dbReference type="PROSITE-ProRule" id="PRU00285"/>
    </source>
</evidence>
<sequence length="148" mass="16521">MNRGLDSLINVARVGVCNTPTRGAHASPTAHFSFDTAKGTMGAMGLRIGFNNRTTIVKWFAPLNSQTKLEPSPERNGPNDGDPFSLITSWNGFWIRGWNVKEDKDTLYIRIDMPFVDKDNVKITVDQNTLIVKGEGEKESEEDEHGRI</sequence>
<dbReference type="EMBL" id="CAUOFW020007632">
    <property type="protein sequence ID" value="CAK9180036.1"/>
    <property type="molecule type" value="Genomic_DNA"/>
</dbReference>
<evidence type="ECO:0000256" key="4">
    <source>
        <dbReference type="RuleBase" id="RU003616"/>
    </source>
</evidence>
<dbReference type="CDD" id="cd06464">
    <property type="entry name" value="ACD_sHsps-like"/>
    <property type="match status" value="1"/>
</dbReference>
<organism evidence="6 7">
    <name type="scientific">Ilex paraguariensis</name>
    <name type="common">yerba mate</name>
    <dbReference type="NCBI Taxonomy" id="185542"/>
    <lineage>
        <taxon>Eukaryota</taxon>
        <taxon>Viridiplantae</taxon>
        <taxon>Streptophyta</taxon>
        <taxon>Embryophyta</taxon>
        <taxon>Tracheophyta</taxon>
        <taxon>Spermatophyta</taxon>
        <taxon>Magnoliopsida</taxon>
        <taxon>eudicotyledons</taxon>
        <taxon>Gunneridae</taxon>
        <taxon>Pentapetalae</taxon>
        <taxon>asterids</taxon>
        <taxon>campanulids</taxon>
        <taxon>Aquifoliales</taxon>
        <taxon>Aquifoliaceae</taxon>
        <taxon>Ilex</taxon>
    </lineage>
</organism>
<gene>
    <name evidence="6" type="ORF">ILEXP_LOCUS49990</name>
</gene>
<dbReference type="Proteomes" id="UP001642360">
    <property type="component" value="Unassembled WGS sequence"/>
</dbReference>
<dbReference type="AlphaFoldDB" id="A0ABC8UGB2"/>
<dbReference type="SUPFAM" id="SSF49764">
    <property type="entry name" value="HSP20-like chaperones"/>
    <property type="match status" value="1"/>
</dbReference>
<dbReference type="InterPro" id="IPR008978">
    <property type="entry name" value="HSP20-like_chaperone"/>
</dbReference>
<dbReference type="PANTHER" id="PTHR46991:SF11">
    <property type="entry name" value="SMALL HEAT SHOCK PROTEIN HSPF"/>
    <property type="match status" value="1"/>
</dbReference>
<evidence type="ECO:0000256" key="1">
    <source>
        <dbReference type="ARBA" id="ARBA00022946"/>
    </source>
</evidence>
<dbReference type="InterPro" id="IPR044656">
    <property type="entry name" value="HSP14.7/HSP23.5/HSP23.6-like"/>
</dbReference>
<name>A0ABC8UGB2_9AQUA</name>
<keyword evidence="2" id="KW-0346">Stress response</keyword>
<proteinExistence type="inferred from homology"/>
<dbReference type="PANTHER" id="PTHR46991">
    <property type="entry name" value="23.5 KDA HEAT SHOCK PROTEIN, MITOCHONDRIAL"/>
    <property type="match status" value="1"/>
</dbReference>
<dbReference type="InterPro" id="IPR002068">
    <property type="entry name" value="A-crystallin/Hsp20_dom"/>
</dbReference>
<evidence type="ECO:0000313" key="7">
    <source>
        <dbReference type="Proteomes" id="UP001642360"/>
    </source>
</evidence>
<evidence type="ECO:0000259" key="5">
    <source>
        <dbReference type="PROSITE" id="PS01031"/>
    </source>
</evidence>
<reference evidence="6 7" key="1">
    <citation type="submission" date="2024-02" db="EMBL/GenBank/DDBJ databases">
        <authorList>
            <person name="Vignale AGUSTIN F."/>
            <person name="Sosa J E."/>
            <person name="Modenutti C."/>
        </authorList>
    </citation>
    <scope>NUCLEOTIDE SEQUENCE [LARGE SCALE GENOMIC DNA]</scope>
</reference>
<dbReference type="PROSITE" id="PS01031">
    <property type="entry name" value="SHSP"/>
    <property type="match status" value="1"/>
</dbReference>
<accession>A0ABC8UGB2</accession>
<dbReference type="Pfam" id="PF00011">
    <property type="entry name" value="HSP20"/>
    <property type="match status" value="1"/>
</dbReference>
<evidence type="ECO:0000313" key="6">
    <source>
        <dbReference type="EMBL" id="CAK9180036.1"/>
    </source>
</evidence>
<comment type="caution">
    <text evidence="6">The sequence shown here is derived from an EMBL/GenBank/DDBJ whole genome shotgun (WGS) entry which is preliminary data.</text>
</comment>
<dbReference type="Gene3D" id="2.60.40.790">
    <property type="match status" value="1"/>
</dbReference>
<feature type="domain" description="SHSP" evidence="5">
    <location>
        <begin position="89"/>
        <end position="148"/>
    </location>
</feature>
<keyword evidence="7" id="KW-1185">Reference proteome</keyword>
<protein>
    <recommendedName>
        <fullName evidence="5">SHSP domain-containing protein</fullName>
    </recommendedName>
</protein>